<evidence type="ECO:0000313" key="1">
    <source>
        <dbReference type="EMBL" id="KAF9494120.1"/>
    </source>
</evidence>
<sequence>MAAHHSLPVDPHIETIIAAYMFWSDSTHLVNFGTTSLWLLYMFFGNCSKYLRLKPTLHHCHHQAYIPSLLDTINDYYHLTFGKPPSVAMLTYLKRELLQGIWNLLISAEFILAYTHGITIKCYDGMKCLIFPWIFTYGADYPEKTLLATIKYLDGCPCPHCLIAKANIRKMGMVSDMKARLHLTRRCVNSVALGNKIEAVRKYLVQGVLVNGTKVGGYLKTMSLTPTRIAFSKLHLHGFSVYEILVPDLLHEFELGVWKAVFTHLIQILHSIGQASVLILNQRYHSVPTFGCIVIWQFHEDTASMKKLAARDFKDLLLVRNLSCRLYPTY</sequence>
<proteinExistence type="predicted"/>
<dbReference type="InterPro" id="IPR041078">
    <property type="entry name" value="Plavaka"/>
</dbReference>
<dbReference type="Proteomes" id="UP000807025">
    <property type="component" value="Unassembled WGS sequence"/>
</dbReference>
<organism evidence="1 2">
    <name type="scientific">Pleurotus eryngii</name>
    <name type="common">Boletus of the steppes</name>
    <dbReference type="NCBI Taxonomy" id="5323"/>
    <lineage>
        <taxon>Eukaryota</taxon>
        <taxon>Fungi</taxon>
        <taxon>Dikarya</taxon>
        <taxon>Basidiomycota</taxon>
        <taxon>Agaricomycotina</taxon>
        <taxon>Agaricomycetes</taxon>
        <taxon>Agaricomycetidae</taxon>
        <taxon>Agaricales</taxon>
        <taxon>Pleurotineae</taxon>
        <taxon>Pleurotaceae</taxon>
        <taxon>Pleurotus</taxon>
    </lineage>
</organism>
<keyword evidence="2" id="KW-1185">Reference proteome</keyword>
<dbReference type="Pfam" id="PF18759">
    <property type="entry name" value="Plavaka"/>
    <property type="match status" value="1"/>
</dbReference>
<gene>
    <name evidence="1" type="ORF">BDN71DRAFT_1393819</name>
</gene>
<evidence type="ECO:0000313" key="2">
    <source>
        <dbReference type="Proteomes" id="UP000807025"/>
    </source>
</evidence>
<protein>
    <submittedName>
        <fullName evidence="1">Uncharacterized protein</fullName>
    </submittedName>
</protein>
<reference evidence="1" key="1">
    <citation type="submission" date="2020-11" db="EMBL/GenBank/DDBJ databases">
        <authorList>
            <consortium name="DOE Joint Genome Institute"/>
            <person name="Ahrendt S."/>
            <person name="Riley R."/>
            <person name="Andreopoulos W."/>
            <person name="Labutti K."/>
            <person name="Pangilinan J."/>
            <person name="Ruiz-Duenas F.J."/>
            <person name="Barrasa J.M."/>
            <person name="Sanchez-Garcia M."/>
            <person name="Camarero S."/>
            <person name="Miyauchi S."/>
            <person name="Serrano A."/>
            <person name="Linde D."/>
            <person name="Babiker R."/>
            <person name="Drula E."/>
            <person name="Ayuso-Fernandez I."/>
            <person name="Pacheco R."/>
            <person name="Padilla G."/>
            <person name="Ferreira P."/>
            <person name="Barriuso J."/>
            <person name="Kellner H."/>
            <person name="Castanera R."/>
            <person name="Alfaro M."/>
            <person name="Ramirez L."/>
            <person name="Pisabarro A.G."/>
            <person name="Kuo A."/>
            <person name="Tritt A."/>
            <person name="Lipzen A."/>
            <person name="He G."/>
            <person name="Yan M."/>
            <person name="Ng V."/>
            <person name="Cullen D."/>
            <person name="Martin F."/>
            <person name="Rosso M.-N."/>
            <person name="Henrissat B."/>
            <person name="Hibbett D."/>
            <person name="Martinez A.T."/>
            <person name="Grigoriev I.V."/>
        </authorList>
    </citation>
    <scope>NUCLEOTIDE SEQUENCE</scope>
    <source>
        <strain evidence="1">ATCC 90797</strain>
    </source>
</reference>
<accession>A0A9P5ZUM8</accession>
<dbReference type="EMBL" id="MU154577">
    <property type="protein sequence ID" value="KAF9494120.1"/>
    <property type="molecule type" value="Genomic_DNA"/>
</dbReference>
<name>A0A9P5ZUM8_PLEER</name>
<dbReference type="AlphaFoldDB" id="A0A9P5ZUM8"/>
<dbReference type="OrthoDB" id="3208495at2759"/>
<comment type="caution">
    <text evidence="1">The sequence shown here is derived from an EMBL/GenBank/DDBJ whole genome shotgun (WGS) entry which is preliminary data.</text>
</comment>